<feature type="transmembrane region" description="Helical" evidence="6">
    <location>
        <begin position="147"/>
        <end position="167"/>
    </location>
</feature>
<dbReference type="SUPFAM" id="SSF103473">
    <property type="entry name" value="MFS general substrate transporter"/>
    <property type="match status" value="1"/>
</dbReference>
<dbReference type="Gene3D" id="1.20.1720.10">
    <property type="entry name" value="Multidrug resistance protein D"/>
    <property type="match status" value="1"/>
</dbReference>
<dbReference type="InterPro" id="IPR011701">
    <property type="entry name" value="MFS"/>
</dbReference>
<dbReference type="EMBL" id="KK088433">
    <property type="protein sequence ID" value="EYE93153.1"/>
    <property type="molecule type" value="Genomic_DNA"/>
</dbReference>
<comment type="subcellular location">
    <subcellularLocation>
        <location evidence="1">Membrane</location>
        <topology evidence="1">Multi-pass membrane protein</topology>
    </subcellularLocation>
</comment>
<dbReference type="CDD" id="cd17502">
    <property type="entry name" value="MFS_Azr1_MDR_like"/>
    <property type="match status" value="1"/>
</dbReference>
<evidence type="ECO:0000256" key="3">
    <source>
        <dbReference type="ARBA" id="ARBA00022692"/>
    </source>
</evidence>
<feature type="transmembrane region" description="Helical" evidence="6">
    <location>
        <begin position="325"/>
        <end position="349"/>
    </location>
</feature>
<sequence length="523" mass="57107">MFENWFMLEDTEDEHEYPSLWKLALITTGICLCVFCMALDNTIMATAIPKITSQFNSLDDVGWYGSAYLLPTCALTLVFGKLYTFYSIKWVYLIALFIFELGSFICGMTPTSIGLIMGRAIAGLGGAGLFSGSILIVTQTVPLHRRPLYTGMVGAMFGVASVAGPLMGGALTDHVSWRWCFYINLPIGFVTAVFILAFFQSPKVIKSRTGFKHQISELDIPGTMLFLPGVVCGLLALQWGGIKYEWSDKRVIALFVCCGVLILLFGVVQWWRQEKATIPPRLIKNRNMWGSAWYAFCIGGCFFIYVYYLPLWFQAIKGASATKSGIMNLPMILGVVICSVLAGALITWIGYYTPFMIACSMIMTIGAGLLTLLQPDSNHSAWIGYQALFGIGLGLGIQQPMIVVQTSLAEGDIPVATAVNMFAQTLGGALFIAVGQNVFSNRLLDNMVKSVPPLEIAKVMDTGATLVRQAVSPEWLPEVLQAYSDAITEAFYPGVAMGALSIVGALVIQWISVRGRKIDMGAL</sequence>
<dbReference type="GeneID" id="63702346"/>
<dbReference type="FunFam" id="1.20.1250.20:FF:000196">
    <property type="entry name" value="MFS toxin efflux pump (AflT)"/>
    <property type="match status" value="1"/>
</dbReference>
<gene>
    <name evidence="8" type="ORF">EURHEDRAFT_532480</name>
</gene>
<dbReference type="STRING" id="1388766.A0A017S7Z5"/>
<evidence type="ECO:0000256" key="6">
    <source>
        <dbReference type="SAM" id="Phobius"/>
    </source>
</evidence>
<feature type="transmembrane region" description="Helical" evidence="6">
    <location>
        <begin position="220"/>
        <end position="239"/>
    </location>
</feature>
<feature type="transmembrane region" description="Helical" evidence="6">
    <location>
        <begin position="355"/>
        <end position="373"/>
    </location>
</feature>
<dbReference type="InterPro" id="IPR020846">
    <property type="entry name" value="MFS_dom"/>
</dbReference>
<feature type="transmembrane region" description="Helical" evidence="6">
    <location>
        <begin position="291"/>
        <end position="313"/>
    </location>
</feature>
<comment type="similarity">
    <text evidence="2">Belongs to the major facilitator superfamily. TCR/Tet family.</text>
</comment>
<reference evidence="9" key="1">
    <citation type="journal article" date="2014" name="Nat. Commun.">
        <title>Genomic adaptations of the halophilic Dead Sea filamentous fungus Eurotium rubrum.</title>
        <authorList>
            <person name="Kis-Papo T."/>
            <person name="Weig A.R."/>
            <person name="Riley R."/>
            <person name="Persoh D."/>
            <person name="Salamov A."/>
            <person name="Sun H."/>
            <person name="Lipzen A."/>
            <person name="Wasser S.P."/>
            <person name="Rambold G."/>
            <person name="Grigoriev I.V."/>
            <person name="Nevo E."/>
        </authorList>
    </citation>
    <scope>NUCLEOTIDE SEQUENCE [LARGE SCALE GENOMIC DNA]</scope>
    <source>
        <strain evidence="9">CBS 135680</strain>
    </source>
</reference>
<feature type="transmembrane region" description="Helical" evidence="6">
    <location>
        <begin position="380"/>
        <end position="397"/>
    </location>
</feature>
<feature type="domain" description="Major facilitator superfamily (MFS) profile" evidence="7">
    <location>
        <begin position="26"/>
        <end position="516"/>
    </location>
</feature>
<dbReference type="PANTHER" id="PTHR23501:SF199">
    <property type="entry name" value="MFS EFFLUX TRANSPORTER INPD-RELATED"/>
    <property type="match status" value="1"/>
</dbReference>
<feature type="transmembrane region" description="Helical" evidence="6">
    <location>
        <begin position="490"/>
        <end position="511"/>
    </location>
</feature>
<dbReference type="FunFam" id="1.20.1720.10:FF:000012">
    <property type="entry name" value="MFS toxin efflux pump (AflT)"/>
    <property type="match status" value="1"/>
</dbReference>
<organism evidence="8 9">
    <name type="scientific">Aspergillus ruber (strain CBS 135680)</name>
    <dbReference type="NCBI Taxonomy" id="1388766"/>
    <lineage>
        <taxon>Eukaryota</taxon>
        <taxon>Fungi</taxon>
        <taxon>Dikarya</taxon>
        <taxon>Ascomycota</taxon>
        <taxon>Pezizomycotina</taxon>
        <taxon>Eurotiomycetes</taxon>
        <taxon>Eurotiomycetidae</taxon>
        <taxon>Eurotiales</taxon>
        <taxon>Aspergillaceae</taxon>
        <taxon>Aspergillus</taxon>
        <taxon>Aspergillus subgen. Aspergillus</taxon>
    </lineage>
</organism>
<dbReference type="Gene3D" id="1.20.1250.20">
    <property type="entry name" value="MFS general substrate transporter like domains"/>
    <property type="match status" value="1"/>
</dbReference>
<evidence type="ECO:0000256" key="5">
    <source>
        <dbReference type="ARBA" id="ARBA00023136"/>
    </source>
</evidence>
<feature type="transmembrane region" description="Helical" evidence="6">
    <location>
        <begin position="179"/>
        <end position="200"/>
    </location>
</feature>
<dbReference type="GO" id="GO:0022857">
    <property type="term" value="F:transmembrane transporter activity"/>
    <property type="evidence" value="ECO:0007669"/>
    <property type="project" value="InterPro"/>
</dbReference>
<keyword evidence="3 6" id="KW-0812">Transmembrane</keyword>
<evidence type="ECO:0000313" key="8">
    <source>
        <dbReference type="EMBL" id="EYE93153.1"/>
    </source>
</evidence>
<proteinExistence type="inferred from homology"/>
<evidence type="ECO:0000256" key="4">
    <source>
        <dbReference type="ARBA" id="ARBA00022989"/>
    </source>
</evidence>
<dbReference type="PRINTS" id="PR01036">
    <property type="entry name" value="TCRTETB"/>
</dbReference>
<feature type="transmembrane region" description="Helical" evidence="6">
    <location>
        <begin position="20"/>
        <end position="40"/>
    </location>
</feature>
<protein>
    <submittedName>
        <fullName evidence="8">MFS transporter</fullName>
    </submittedName>
</protein>
<evidence type="ECO:0000256" key="2">
    <source>
        <dbReference type="ARBA" id="ARBA00007520"/>
    </source>
</evidence>
<dbReference type="GO" id="GO:0005886">
    <property type="term" value="C:plasma membrane"/>
    <property type="evidence" value="ECO:0007669"/>
    <property type="project" value="TreeGrafter"/>
</dbReference>
<feature type="transmembrane region" description="Helical" evidence="6">
    <location>
        <begin position="120"/>
        <end position="141"/>
    </location>
</feature>
<keyword evidence="9" id="KW-1185">Reference proteome</keyword>
<dbReference type="PROSITE" id="PS50850">
    <property type="entry name" value="MFS"/>
    <property type="match status" value="1"/>
</dbReference>
<evidence type="ECO:0000313" key="9">
    <source>
        <dbReference type="Proteomes" id="UP000019804"/>
    </source>
</evidence>
<dbReference type="PANTHER" id="PTHR23501">
    <property type="entry name" value="MAJOR FACILITATOR SUPERFAMILY"/>
    <property type="match status" value="1"/>
</dbReference>
<dbReference type="AlphaFoldDB" id="A0A017S7Z5"/>
<dbReference type="OrthoDB" id="10021397at2759"/>
<evidence type="ECO:0000256" key="1">
    <source>
        <dbReference type="ARBA" id="ARBA00004141"/>
    </source>
</evidence>
<dbReference type="InterPro" id="IPR036259">
    <property type="entry name" value="MFS_trans_sf"/>
</dbReference>
<dbReference type="Proteomes" id="UP000019804">
    <property type="component" value="Unassembled WGS sequence"/>
</dbReference>
<evidence type="ECO:0000259" key="7">
    <source>
        <dbReference type="PROSITE" id="PS50850"/>
    </source>
</evidence>
<dbReference type="HOGENOM" id="CLU_000960_22_1_1"/>
<feature type="transmembrane region" description="Helical" evidence="6">
    <location>
        <begin position="251"/>
        <end position="271"/>
    </location>
</feature>
<feature type="transmembrane region" description="Helical" evidence="6">
    <location>
        <begin position="61"/>
        <end position="84"/>
    </location>
</feature>
<dbReference type="RefSeq" id="XP_040636841.1">
    <property type="nucleotide sequence ID" value="XM_040787222.1"/>
</dbReference>
<keyword evidence="5 6" id="KW-0472">Membrane</keyword>
<name>A0A017S7Z5_ASPRC</name>
<accession>A0A017S7Z5</accession>
<feature type="transmembrane region" description="Helical" evidence="6">
    <location>
        <begin position="90"/>
        <end position="108"/>
    </location>
</feature>
<keyword evidence="4 6" id="KW-1133">Transmembrane helix</keyword>
<dbReference type="Pfam" id="PF07690">
    <property type="entry name" value="MFS_1"/>
    <property type="match status" value="1"/>
</dbReference>